<accession>A0AAN8JBE8</accession>
<feature type="region of interest" description="Disordered" evidence="1">
    <location>
        <begin position="235"/>
        <end position="259"/>
    </location>
</feature>
<name>A0AAN8JBE8_PATCE</name>
<comment type="caution">
    <text evidence="2">The sequence shown here is derived from an EMBL/GenBank/DDBJ whole genome shotgun (WGS) entry which is preliminary data.</text>
</comment>
<organism evidence="2 3">
    <name type="scientific">Patella caerulea</name>
    <name type="common">Rayed Mediterranean limpet</name>
    <dbReference type="NCBI Taxonomy" id="87958"/>
    <lineage>
        <taxon>Eukaryota</taxon>
        <taxon>Metazoa</taxon>
        <taxon>Spiralia</taxon>
        <taxon>Lophotrochozoa</taxon>
        <taxon>Mollusca</taxon>
        <taxon>Gastropoda</taxon>
        <taxon>Patellogastropoda</taxon>
        <taxon>Patelloidea</taxon>
        <taxon>Patellidae</taxon>
        <taxon>Patella</taxon>
    </lineage>
</organism>
<evidence type="ECO:0000256" key="1">
    <source>
        <dbReference type="SAM" id="MobiDB-lite"/>
    </source>
</evidence>
<gene>
    <name evidence="2" type="ORF">SNE40_018227</name>
</gene>
<feature type="compositionally biased region" description="Polar residues" evidence="1">
    <location>
        <begin position="160"/>
        <end position="178"/>
    </location>
</feature>
<feature type="region of interest" description="Disordered" evidence="1">
    <location>
        <begin position="122"/>
        <end position="181"/>
    </location>
</feature>
<protein>
    <submittedName>
        <fullName evidence="2">Uncharacterized protein</fullName>
    </submittedName>
</protein>
<keyword evidence="3" id="KW-1185">Reference proteome</keyword>
<evidence type="ECO:0000313" key="3">
    <source>
        <dbReference type="Proteomes" id="UP001347796"/>
    </source>
</evidence>
<evidence type="ECO:0000313" key="2">
    <source>
        <dbReference type="EMBL" id="KAK6171798.1"/>
    </source>
</evidence>
<reference evidence="2 3" key="1">
    <citation type="submission" date="2024-01" db="EMBL/GenBank/DDBJ databases">
        <title>The genome of the rayed Mediterranean limpet Patella caerulea (Linnaeus, 1758).</title>
        <authorList>
            <person name="Anh-Thu Weber A."/>
            <person name="Halstead-Nussloch G."/>
        </authorList>
    </citation>
    <scope>NUCLEOTIDE SEQUENCE [LARGE SCALE GENOMIC DNA]</scope>
    <source>
        <strain evidence="2">AATW-2023a</strain>
        <tissue evidence="2">Whole specimen</tissue>
    </source>
</reference>
<proteinExistence type="predicted"/>
<dbReference type="Proteomes" id="UP001347796">
    <property type="component" value="Unassembled WGS sequence"/>
</dbReference>
<sequence length="259" mass="29540">MFGRIHEGDFVQSKCDNWSATCFLSANDVCGVTERPVEARTLNPQLRKDVVWIKDAMFDTHLLSNDTQQKLLQSQRHFSRYNCTLQNRGYQNSGGRYSSDRSWSPFPNLYVHPCQHSCRKFARSSGQSSQSQSRFSPNFLSRKLPRNSLDSVGDAAAQRRFSSTTTHDQHIQSPSASGNELVPMQQMETLPSSEVSGAADIQAMFDSQQSMMRHDTRFIQQNIFTPQHPFSRFSSQVPKHWYENSGDHSSSQDARDTFD</sequence>
<dbReference type="EMBL" id="JAZGQO010000013">
    <property type="protein sequence ID" value="KAK6171798.1"/>
    <property type="molecule type" value="Genomic_DNA"/>
</dbReference>
<dbReference type="AlphaFoldDB" id="A0AAN8JBE8"/>
<feature type="compositionally biased region" description="Low complexity" evidence="1">
    <location>
        <begin position="124"/>
        <end position="133"/>
    </location>
</feature>